<dbReference type="GO" id="GO:0000774">
    <property type="term" value="F:adenyl-nucleotide exchange factor activity"/>
    <property type="evidence" value="ECO:0007669"/>
    <property type="project" value="InterPro"/>
</dbReference>
<keyword evidence="4 10" id="KW-0963">Cytoplasm</keyword>
<dbReference type="OrthoDB" id="9812586at2"/>
<dbReference type="GO" id="GO:0042803">
    <property type="term" value="F:protein homodimerization activity"/>
    <property type="evidence" value="ECO:0007669"/>
    <property type="project" value="InterPro"/>
</dbReference>
<keyword evidence="6 10" id="KW-0143">Chaperone</keyword>
<dbReference type="Proteomes" id="UP000317243">
    <property type="component" value="Unassembled WGS sequence"/>
</dbReference>
<evidence type="ECO:0000256" key="9">
    <source>
        <dbReference type="ARBA" id="ARBA00076414"/>
    </source>
</evidence>
<evidence type="ECO:0000256" key="2">
    <source>
        <dbReference type="ARBA" id="ARBA00009054"/>
    </source>
</evidence>
<evidence type="ECO:0000256" key="10">
    <source>
        <dbReference type="HAMAP-Rule" id="MF_01151"/>
    </source>
</evidence>
<dbReference type="PROSITE" id="PS01071">
    <property type="entry name" value="GRPE"/>
    <property type="match status" value="1"/>
</dbReference>
<proteinExistence type="inferred from homology"/>
<dbReference type="RefSeq" id="WP_146507837.1">
    <property type="nucleotide sequence ID" value="NZ_SIHI01000001.1"/>
</dbReference>
<evidence type="ECO:0000256" key="1">
    <source>
        <dbReference type="ARBA" id="ARBA00004496"/>
    </source>
</evidence>
<dbReference type="GO" id="GO:0005737">
    <property type="term" value="C:cytoplasm"/>
    <property type="evidence" value="ECO:0007669"/>
    <property type="project" value="UniProtKB-SubCell"/>
</dbReference>
<comment type="similarity">
    <text evidence="2 10 12">Belongs to the GrpE family.</text>
</comment>
<dbReference type="SUPFAM" id="SSF51064">
    <property type="entry name" value="Head domain of nucleotide exchange factor GrpE"/>
    <property type="match status" value="1"/>
</dbReference>
<dbReference type="Gene3D" id="2.30.22.10">
    <property type="entry name" value="Head domain of nucleotide exchange factor GrpE"/>
    <property type="match status" value="1"/>
</dbReference>
<dbReference type="PANTHER" id="PTHR21237:SF23">
    <property type="entry name" value="GRPE PROTEIN HOMOLOG, MITOCHONDRIAL"/>
    <property type="match status" value="1"/>
</dbReference>
<evidence type="ECO:0000256" key="8">
    <source>
        <dbReference type="ARBA" id="ARBA00072274"/>
    </source>
</evidence>
<dbReference type="EMBL" id="SIHI01000001">
    <property type="protein sequence ID" value="TWT57843.1"/>
    <property type="molecule type" value="Genomic_DNA"/>
</dbReference>
<keyword evidence="15" id="KW-1185">Reference proteome</keyword>
<evidence type="ECO:0000256" key="3">
    <source>
        <dbReference type="ARBA" id="ARBA00011738"/>
    </source>
</evidence>
<evidence type="ECO:0000256" key="13">
    <source>
        <dbReference type="SAM" id="MobiDB-lite"/>
    </source>
</evidence>
<dbReference type="InterPro" id="IPR009012">
    <property type="entry name" value="GrpE_head"/>
</dbReference>
<dbReference type="GO" id="GO:0051082">
    <property type="term" value="F:unfolded protein binding"/>
    <property type="evidence" value="ECO:0007669"/>
    <property type="project" value="TreeGrafter"/>
</dbReference>
<feature type="compositionally biased region" description="Basic and acidic residues" evidence="13">
    <location>
        <begin position="39"/>
        <end position="48"/>
    </location>
</feature>
<accession>A0A5C5X6F3</accession>
<feature type="region of interest" description="Disordered" evidence="13">
    <location>
        <begin position="1"/>
        <end position="48"/>
    </location>
</feature>
<evidence type="ECO:0000313" key="14">
    <source>
        <dbReference type="EMBL" id="TWT57843.1"/>
    </source>
</evidence>
<dbReference type="Gene3D" id="3.90.20.20">
    <property type="match status" value="1"/>
</dbReference>
<dbReference type="GO" id="GO:0051087">
    <property type="term" value="F:protein-folding chaperone binding"/>
    <property type="evidence" value="ECO:0007669"/>
    <property type="project" value="InterPro"/>
</dbReference>
<evidence type="ECO:0000256" key="5">
    <source>
        <dbReference type="ARBA" id="ARBA00023016"/>
    </source>
</evidence>
<evidence type="ECO:0000256" key="6">
    <source>
        <dbReference type="ARBA" id="ARBA00023186"/>
    </source>
</evidence>
<dbReference type="AlphaFoldDB" id="A0A5C5X6F3"/>
<dbReference type="PRINTS" id="PR00773">
    <property type="entry name" value="GRPEPROTEIN"/>
</dbReference>
<dbReference type="SUPFAM" id="SSF58014">
    <property type="entry name" value="Coiled-coil domain of nucleotide exchange factor GrpE"/>
    <property type="match status" value="1"/>
</dbReference>
<dbReference type="CDD" id="cd00446">
    <property type="entry name" value="GrpE"/>
    <property type="match status" value="1"/>
</dbReference>
<evidence type="ECO:0000256" key="11">
    <source>
        <dbReference type="RuleBase" id="RU000639"/>
    </source>
</evidence>
<sequence>MSQDKSPDTHDEDLFEEQPQQVEAEEISSESVEEVVETPLEKAERERDEFRDQFLRLAAEMENFRKRAARERDDERKYASYGLLYDLLPALDNLQRGIDAAESDDRSESVLTGVQMVLKQFDEILKRHGVEAIASMGEQFDPNFHEALQQRPDGSVPPMTVIQELERGYKLHERVLRPSKVIVSSQPASESS</sequence>
<comment type="subcellular location">
    <subcellularLocation>
        <location evidence="1 10">Cytoplasm</location>
    </subcellularLocation>
</comment>
<dbReference type="NCBIfam" id="NF010738">
    <property type="entry name" value="PRK14140.1"/>
    <property type="match status" value="1"/>
</dbReference>
<reference evidence="14 15" key="1">
    <citation type="submission" date="2019-02" db="EMBL/GenBank/DDBJ databases">
        <title>Deep-cultivation of Planctomycetes and their phenomic and genomic characterization uncovers novel biology.</title>
        <authorList>
            <person name="Wiegand S."/>
            <person name="Jogler M."/>
            <person name="Boedeker C."/>
            <person name="Pinto D."/>
            <person name="Vollmers J."/>
            <person name="Rivas-Marin E."/>
            <person name="Kohn T."/>
            <person name="Peeters S.H."/>
            <person name="Heuer A."/>
            <person name="Rast P."/>
            <person name="Oberbeckmann S."/>
            <person name="Bunk B."/>
            <person name="Jeske O."/>
            <person name="Meyerdierks A."/>
            <person name="Storesund J.E."/>
            <person name="Kallscheuer N."/>
            <person name="Luecker S."/>
            <person name="Lage O.M."/>
            <person name="Pohl T."/>
            <person name="Merkel B.J."/>
            <person name="Hornburger P."/>
            <person name="Mueller R.-W."/>
            <person name="Bruemmer F."/>
            <person name="Labrenz M."/>
            <person name="Spormann A.M."/>
            <person name="Op Den Camp H."/>
            <person name="Overmann J."/>
            <person name="Amann R."/>
            <person name="Jetten M.S.M."/>
            <person name="Mascher T."/>
            <person name="Medema M.H."/>
            <person name="Devos D.P."/>
            <person name="Kaster A.-K."/>
            <person name="Ovreas L."/>
            <person name="Rohde M."/>
            <person name="Galperin M.Y."/>
            <person name="Jogler C."/>
        </authorList>
    </citation>
    <scope>NUCLEOTIDE SEQUENCE [LARGE SCALE GENOMIC DNA]</scope>
    <source>
        <strain evidence="14 15">KOR42</strain>
    </source>
</reference>
<dbReference type="FunFam" id="2.30.22.10:FF:000001">
    <property type="entry name" value="Protein GrpE"/>
    <property type="match status" value="1"/>
</dbReference>
<gene>
    <name evidence="10" type="primary">grpE</name>
    <name evidence="14" type="ORF">KOR42_12100</name>
</gene>
<dbReference type="InterPro" id="IPR013805">
    <property type="entry name" value="GrpE_CC"/>
</dbReference>
<dbReference type="GO" id="GO:0006457">
    <property type="term" value="P:protein folding"/>
    <property type="evidence" value="ECO:0007669"/>
    <property type="project" value="InterPro"/>
</dbReference>
<dbReference type="PANTHER" id="PTHR21237">
    <property type="entry name" value="GRPE PROTEIN"/>
    <property type="match status" value="1"/>
</dbReference>
<evidence type="ECO:0000256" key="4">
    <source>
        <dbReference type="ARBA" id="ARBA00022490"/>
    </source>
</evidence>
<protein>
    <recommendedName>
        <fullName evidence="8 10">Protein GrpE</fullName>
    </recommendedName>
    <alternativeName>
        <fullName evidence="9 10">HSP-70 cofactor</fullName>
    </alternativeName>
</protein>
<evidence type="ECO:0000256" key="7">
    <source>
        <dbReference type="ARBA" id="ARBA00053401"/>
    </source>
</evidence>
<feature type="compositionally biased region" description="Acidic residues" evidence="13">
    <location>
        <begin position="23"/>
        <end position="36"/>
    </location>
</feature>
<comment type="caution">
    <text evidence="14">The sequence shown here is derived from an EMBL/GenBank/DDBJ whole genome shotgun (WGS) entry which is preliminary data.</text>
</comment>
<comment type="function">
    <text evidence="7 10 11">Participates actively in the response to hyperosmotic and heat shock by preventing the aggregation of stress-denatured proteins, in association with DnaK and GrpE. It is the nucleotide exchange factor for DnaK and may function as a thermosensor. Unfolded proteins bind initially to DnaJ; upon interaction with the DnaJ-bound protein, DnaK hydrolyzes its bound ATP, resulting in the formation of a stable complex. GrpE releases ADP from DnaK; ATP binding to DnaK triggers the release of the substrate protein, thus completing the reaction cycle. Several rounds of ATP-dependent interactions between DnaJ, DnaK and GrpE are required for fully efficient folding.</text>
</comment>
<organism evidence="14 15">
    <name type="scientific">Thalassoglobus neptunius</name>
    <dbReference type="NCBI Taxonomy" id="1938619"/>
    <lineage>
        <taxon>Bacteria</taxon>
        <taxon>Pseudomonadati</taxon>
        <taxon>Planctomycetota</taxon>
        <taxon>Planctomycetia</taxon>
        <taxon>Planctomycetales</taxon>
        <taxon>Planctomycetaceae</taxon>
        <taxon>Thalassoglobus</taxon>
    </lineage>
</organism>
<dbReference type="Pfam" id="PF01025">
    <property type="entry name" value="GrpE"/>
    <property type="match status" value="1"/>
</dbReference>
<dbReference type="HAMAP" id="MF_01151">
    <property type="entry name" value="GrpE"/>
    <property type="match status" value="1"/>
</dbReference>
<name>A0A5C5X6F3_9PLAN</name>
<keyword evidence="5 10" id="KW-0346">Stress response</keyword>
<comment type="subunit">
    <text evidence="3 10">Homodimer.</text>
</comment>
<evidence type="ECO:0000256" key="12">
    <source>
        <dbReference type="RuleBase" id="RU004478"/>
    </source>
</evidence>
<dbReference type="InterPro" id="IPR000740">
    <property type="entry name" value="GrpE"/>
</dbReference>
<evidence type="ECO:0000313" key="15">
    <source>
        <dbReference type="Proteomes" id="UP000317243"/>
    </source>
</evidence>